<dbReference type="PROSITE" id="PS51406">
    <property type="entry name" value="FIBRINOGEN_C_2"/>
    <property type="match status" value="1"/>
</dbReference>
<keyword evidence="1" id="KW-1015">Disulfide bond</keyword>
<comment type="caution">
    <text evidence="3">The sequence shown here is derived from an EMBL/GenBank/DDBJ whole genome shotgun (WGS) entry which is preliminary data.</text>
</comment>
<dbReference type="InterPro" id="IPR002181">
    <property type="entry name" value="Fibrinogen_a/b/g_C_dom"/>
</dbReference>
<sequence length="256" mass="29107">MFKRPNKVRSSRALRTKIPKGFAKIQLRKSIPELPRECAELAITSCGVYKIYPFAKLQPGVSVYCKIDTSGHIWTVIQQRFDGSVNFFRKWHNYKTGFGQPFGEYWLGNDVIHELTTGANHALRIEVEDFNGTSKYAEYENFSVSSEPNKYRLLVNGYSGNAGDAFSGLNGQSFSTFDQDNDIWPSNCAEKFKGAWWYSKCHSSNLNGLYWGGAHTEYASGINWGSWGYHYSLQATTMMIRATLFLYCNTTVLVQL</sequence>
<feature type="non-terminal residue" evidence="3">
    <location>
        <position position="1"/>
    </location>
</feature>
<feature type="domain" description="Fibrinogen C-terminal" evidence="2">
    <location>
        <begin position="29"/>
        <end position="244"/>
    </location>
</feature>
<dbReference type="SMR" id="A0A3L5TT38"/>
<dbReference type="InterPro" id="IPR014716">
    <property type="entry name" value="Fibrinogen_a/b/g_C_1"/>
</dbReference>
<dbReference type="SUPFAM" id="SSF56496">
    <property type="entry name" value="Fibrinogen C-terminal domain-like"/>
    <property type="match status" value="1"/>
</dbReference>
<dbReference type="AlphaFoldDB" id="A0A3L5TT38"/>
<dbReference type="InterPro" id="IPR036056">
    <property type="entry name" value="Fibrinogen-like_C"/>
</dbReference>
<dbReference type="Proteomes" id="UP000266721">
    <property type="component" value="Unassembled WGS sequence"/>
</dbReference>
<dbReference type="FunFam" id="3.90.215.10:FF:000001">
    <property type="entry name" value="Tenascin isoform 1"/>
    <property type="match status" value="1"/>
</dbReference>
<gene>
    <name evidence="3" type="ORF">AM593_00594</name>
</gene>
<evidence type="ECO:0000313" key="4">
    <source>
        <dbReference type="Proteomes" id="UP000266721"/>
    </source>
</evidence>
<dbReference type="Gene3D" id="3.90.215.10">
    <property type="entry name" value="Gamma Fibrinogen, chain A, domain 1"/>
    <property type="match status" value="1"/>
</dbReference>
<evidence type="ECO:0000256" key="1">
    <source>
        <dbReference type="ARBA" id="ARBA00023157"/>
    </source>
</evidence>
<evidence type="ECO:0000313" key="3">
    <source>
        <dbReference type="EMBL" id="OPL33093.1"/>
    </source>
</evidence>
<name>A0A3L5TT38_MYTGA</name>
<dbReference type="EMBL" id="KV584896">
    <property type="protein sequence ID" value="OPL33093.1"/>
    <property type="molecule type" value="Genomic_DNA"/>
</dbReference>
<dbReference type="PANTHER" id="PTHR19143">
    <property type="entry name" value="FIBRINOGEN/TENASCIN/ANGIOPOEITIN"/>
    <property type="match status" value="1"/>
</dbReference>
<proteinExistence type="predicted"/>
<dbReference type="SMART" id="SM00186">
    <property type="entry name" value="FBG"/>
    <property type="match status" value="1"/>
</dbReference>
<accession>A0A3L5TT38</accession>
<reference evidence="3 4" key="1">
    <citation type="journal article" date="2016" name="PLoS ONE">
        <title>A First Insight into the Genome of the Filter-Feeder Mussel Mytilus galloprovincialis.</title>
        <authorList>
            <person name="Murgarella M."/>
            <person name="Puiu D."/>
            <person name="Novoa B."/>
            <person name="Figueras A."/>
            <person name="Posada D."/>
            <person name="Canchaya C."/>
        </authorList>
    </citation>
    <scope>NUCLEOTIDE SEQUENCE [LARGE SCALE GENOMIC DNA]</scope>
    <source>
        <tissue evidence="3">Muscle</tissue>
    </source>
</reference>
<keyword evidence="4" id="KW-1185">Reference proteome</keyword>
<dbReference type="InterPro" id="IPR020837">
    <property type="entry name" value="Fibrinogen_CS"/>
</dbReference>
<organism evidence="3 4">
    <name type="scientific">Mytilus galloprovincialis</name>
    <name type="common">Mediterranean mussel</name>
    <dbReference type="NCBI Taxonomy" id="29158"/>
    <lineage>
        <taxon>Eukaryota</taxon>
        <taxon>Metazoa</taxon>
        <taxon>Spiralia</taxon>
        <taxon>Lophotrochozoa</taxon>
        <taxon>Mollusca</taxon>
        <taxon>Bivalvia</taxon>
        <taxon>Autobranchia</taxon>
        <taxon>Pteriomorphia</taxon>
        <taxon>Mytilida</taxon>
        <taxon>Mytiloidea</taxon>
        <taxon>Mytilidae</taxon>
        <taxon>Mytilinae</taxon>
        <taxon>Mytilus</taxon>
    </lineage>
</organism>
<dbReference type="InterPro" id="IPR050373">
    <property type="entry name" value="Fibrinogen_C-term_domain"/>
</dbReference>
<dbReference type="CDD" id="cd00087">
    <property type="entry name" value="FReD"/>
    <property type="match status" value="1"/>
</dbReference>
<dbReference type="Pfam" id="PF00147">
    <property type="entry name" value="Fibrinogen_C"/>
    <property type="match status" value="1"/>
</dbReference>
<evidence type="ECO:0000259" key="2">
    <source>
        <dbReference type="PROSITE" id="PS51406"/>
    </source>
</evidence>
<protein>
    <submittedName>
        <fullName evidence="3">Fibrinogen-related protein</fullName>
    </submittedName>
</protein>
<dbReference type="GO" id="GO:0005615">
    <property type="term" value="C:extracellular space"/>
    <property type="evidence" value="ECO:0007669"/>
    <property type="project" value="TreeGrafter"/>
</dbReference>
<dbReference type="PROSITE" id="PS00514">
    <property type="entry name" value="FIBRINOGEN_C_1"/>
    <property type="match status" value="1"/>
</dbReference>